<proteinExistence type="predicted"/>
<sequence>MEDPNFLFGNTLALGPIFPVDLERLFRWMDNADDARLNEPYRPLNWQHQEAFWLNADQDASRVFFAIRVQDAPHIVGFIQIHKIHAIHRSALIGIRIGEVEDRGKGLAANAMAIAIEYCWRDLNLSRLELTVFAHNEPARRLYHRLGFAEEGISRNALFMGGNWIDVVNMALMRPDRAAPEG</sequence>
<protein>
    <submittedName>
        <fullName evidence="2">RimJ/RimL family protein N-acetyltransferase</fullName>
    </submittedName>
</protein>
<dbReference type="Gene3D" id="3.40.630.30">
    <property type="match status" value="1"/>
</dbReference>
<feature type="domain" description="N-acetyltransferase" evidence="1">
    <location>
        <begin position="12"/>
        <end position="175"/>
    </location>
</feature>
<dbReference type="SUPFAM" id="SSF55729">
    <property type="entry name" value="Acyl-CoA N-acyltransferases (Nat)"/>
    <property type="match status" value="1"/>
</dbReference>
<dbReference type="PROSITE" id="PS51186">
    <property type="entry name" value="GNAT"/>
    <property type="match status" value="1"/>
</dbReference>
<name>A0A7W6LWJ1_9SPHN</name>
<dbReference type="RefSeq" id="WP_188084491.1">
    <property type="nucleotide sequence ID" value="NZ_JACIEU010000049.1"/>
</dbReference>
<evidence type="ECO:0000313" key="3">
    <source>
        <dbReference type="Proteomes" id="UP000590524"/>
    </source>
</evidence>
<dbReference type="PANTHER" id="PTHR43415">
    <property type="entry name" value="SPERMIDINE N(1)-ACETYLTRANSFERASE"/>
    <property type="match status" value="1"/>
</dbReference>
<organism evidence="2 3">
    <name type="scientific">Sphingobium scionense</name>
    <dbReference type="NCBI Taxonomy" id="1404341"/>
    <lineage>
        <taxon>Bacteria</taxon>
        <taxon>Pseudomonadati</taxon>
        <taxon>Pseudomonadota</taxon>
        <taxon>Alphaproteobacteria</taxon>
        <taxon>Sphingomonadales</taxon>
        <taxon>Sphingomonadaceae</taxon>
        <taxon>Sphingobium</taxon>
    </lineage>
</organism>
<dbReference type="AlphaFoldDB" id="A0A7W6LWJ1"/>
<evidence type="ECO:0000313" key="2">
    <source>
        <dbReference type="EMBL" id="MBB4151789.1"/>
    </source>
</evidence>
<dbReference type="GO" id="GO:0016747">
    <property type="term" value="F:acyltransferase activity, transferring groups other than amino-acyl groups"/>
    <property type="evidence" value="ECO:0007669"/>
    <property type="project" value="InterPro"/>
</dbReference>
<dbReference type="InterPro" id="IPR016181">
    <property type="entry name" value="Acyl_CoA_acyltransferase"/>
</dbReference>
<dbReference type="Pfam" id="PF13302">
    <property type="entry name" value="Acetyltransf_3"/>
    <property type="match status" value="1"/>
</dbReference>
<evidence type="ECO:0000259" key="1">
    <source>
        <dbReference type="PROSITE" id="PS51186"/>
    </source>
</evidence>
<comment type="caution">
    <text evidence="2">The sequence shown here is derived from an EMBL/GenBank/DDBJ whole genome shotgun (WGS) entry which is preliminary data.</text>
</comment>
<dbReference type="EMBL" id="JACIEU010000049">
    <property type="protein sequence ID" value="MBB4151789.1"/>
    <property type="molecule type" value="Genomic_DNA"/>
</dbReference>
<accession>A0A7W6LWJ1</accession>
<reference evidence="2 3" key="1">
    <citation type="submission" date="2020-08" db="EMBL/GenBank/DDBJ databases">
        <title>Genomic Encyclopedia of Type Strains, Phase IV (KMG-IV): sequencing the most valuable type-strain genomes for metagenomic binning, comparative biology and taxonomic classification.</title>
        <authorList>
            <person name="Goeker M."/>
        </authorList>
    </citation>
    <scope>NUCLEOTIDE SEQUENCE [LARGE SCALE GENOMIC DNA]</scope>
    <source>
        <strain evidence="2 3">DSM 19371</strain>
    </source>
</reference>
<keyword evidence="2" id="KW-0808">Transferase</keyword>
<gene>
    <name evidence="2" type="ORF">GGQ90_005603</name>
</gene>
<dbReference type="InterPro" id="IPR000182">
    <property type="entry name" value="GNAT_dom"/>
</dbReference>
<keyword evidence="3" id="KW-1185">Reference proteome</keyword>
<dbReference type="PANTHER" id="PTHR43415:SF3">
    <property type="entry name" value="GNAT-FAMILY ACETYLTRANSFERASE"/>
    <property type="match status" value="1"/>
</dbReference>
<dbReference type="Proteomes" id="UP000590524">
    <property type="component" value="Unassembled WGS sequence"/>
</dbReference>